<keyword evidence="8" id="KW-1185">Reference proteome</keyword>
<dbReference type="GO" id="GO:0098796">
    <property type="term" value="C:membrane protein complex"/>
    <property type="evidence" value="ECO:0007669"/>
    <property type="project" value="UniProtKB-ARBA"/>
</dbReference>
<dbReference type="Gene3D" id="3.40.50.300">
    <property type="entry name" value="P-loop containing nucleotide triphosphate hydrolases"/>
    <property type="match status" value="1"/>
</dbReference>
<dbReference type="GO" id="GO:0022857">
    <property type="term" value="F:transmembrane transporter activity"/>
    <property type="evidence" value="ECO:0007669"/>
    <property type="project" value="UniProtKB-ARBA"/>
</dbReference>
<dbReference type="HOGENOM" id="CLU_000604_1_22_5"/>
<dbReference type="SUPFAM" id="SSF52540">
    <property type="entry name" value="P-loop containing nucleoside triphosphate hydrolases"/>
    <property type="match status" value="1"/>
</dbReference>
<keyword evidence="4 7" id="KW-0067">ATP-binding</keyword>
<dbReference type="FunFam" id="3.40.50.300:FF:000032">
    <property type="entry name" value="Export ABC transporter ATP-binding protein"/>
    <property type="match status" value="1"/>
</dbReference>
<comment type="caution">
    <text evidence="7">The sequence shown here is derived from an EMBL/GenBank/DDBJ whole genome shotgun (WGS) entry which is preliminary data.</text>
</comment>
<evidence type="ECO:0000256" key="3">
    <source>
        <dbReference type="ARBA" id="ARBA00022741"/>
    </source>
</evidence>
<evidence type="ECO:0000256" key="2">
    <source>
        <dbReference type="ARBA" id="ARBA00022519"/>
    </source>
</evidence>
<dbReference type="InterPro" id="IPR003593">
    <property type="entry name" value="AAA+_ATPase"/>
</dbReference>
<dbReference type="PANTHER" id="PTHR24220">
    <property type="entry name" value="IMPORT ATP-BINDING PROTEIN"/>
    <property type="match status" value="1"/>
</dbReference>
<keyword evidence="2" id="KW-0472">Membrane</keyword>
<dbReference type="AlphaFoldDB" id="D5RTQ0"/>
<dbReference type="EMBL" id="ADVL01000819">
    <property type="protein sequence ID" value="EFH09317.1"/>
    <property type="molecule type" value="Genomic_DNA"/>
</dbReference>
<dbReference type="InterPro" id="IPR003439">
    <property type="entry name" value="ABC_transporter-like_ATP-bd"/>
</dbReference>
<dbReference type="InterPro" id="IPR027417">
    <property type="entry name" value="P-loop_NTPase"/>
</dbReference>
<evidence type="ECO:0000256" key="5">
    <source>
        <dbReference type="ARBA" id="ARBA00038388"/>
    </source>
</evidence>
<dbReference type="CDD" id="cd03255">
    <property type="entry name" value="ABC_MJ0796_LolCDE_FtsE"/>
    <property type="match status" value="1"/>
</dbReference>
<dbReference type="GO" id="GO:0005524">
    <property type="term" value="F:ATP binding"/>
    <property type="evidence" value="ECO:0007669"/>
    <property type="project" value="UniProtKB-KW"/>
</dbReference>
<dbReference type="SMART" id="SM00382">
    <property type="entry name" value="AAA"/>
    <property type="match status" value="1"/>
</dbReference>
<evidence type="ECO:0000256" key="4">
    <source>
        <dbReference type="ARBA" id="ARBA00022840"/>
    </source>
</evidence>
<organism evidence="7 8">
    <name type="scientific">Pseudoroseomonas cervicalis ATCC 49957</name>
    <dbReference type="NCBI Taxonomy" id="525371"/>
    <lineage>
        <taxon>Bacteria</taxon>
        <taxon>Pseudomonadati</taxon>
        <taxon>Pseudomonadota</taxon>
        <taxon>Alphaproteobacteria</taxon>
        <taxon>Acetobacterales</taxon>
        <taxon>Roseomonadaceae</taxon>
        <taxon>Roseomonas</taxon>
    </lineage>
</organism>
<name>D5RTQ0_9PROT</name>
<keyword evidence="2" id="KW-0997">Cell inner membrane</keyword>
<protein>
    <submittedName>
        <fullName evidence="7">ABC transporter, ATP-binding protein</fullName>
        <ecNumber evidence="7">3.6.3.25</ecNumber>
    </submittedName>
</protein>
<reference evidence="7 8" key="1">
    <citation type="submission" date="2010-04" db="EMBL/GenBank/DDBJ databases">
        <authorList>
            <person name="Qin X."/>
            <person name="Bachman B."/>
            <person name="Battles P."/>
            <person name="Bell A."/>
            <person name="Bess C."/>
            <person name="Bickham C."/>
            <person name="Chaboub L."/>
            <person name="Chen D."/>
            <person name="Coyle M."/>
            <person name="Deiros D.R."/>
            <person name="Dinh H."/>
            <person name="Forbes L."/>
            <person name="Fowler G."/>
            <person name="Francisco L."/>
            <person name="Fu Q."/>
            <person name="Gubbala S."/>
            <person name="Hale W."/>
            <person name="Han Y."/>
            <person name="Hemphill L."/>
            <person name="Highlander S.K."/>
            <person name="Hirani K."/>
            <person name="Hogues M."/>
            <person name="Jackson L."/>
            <person name="Jakkamsetti A."/>
            <person name="Javaid M."/>
            <person name="Jiang H."/>
            <person name="Korchina V."/>
            <person name="Kovar C."/>
            <person name="Lara F."/>
            <person name="Lee S."/>
            <person name="Mata R."/>
            <person name="Mathew T."/>
            <person name="Moen C."/>
            <person name="Morales K."/>
            <person name="Munidasa M."/>
            <person name="Nazareth L."/>
            <person name="Ngo R."/>
            <person name="Nguyen L."/>
            <person name="Okwuonu G."/>
            <person name="Ongeri F."/>
            <person name="Patil S."/>
            <person name="Petrosino J."/>
            <person name="Pham C."/>
            <person name="Pham P."/>
            <person name="Pu L.-L."/>
            <person name="Puazo M."/>
            <person name="Raj R."/>
            <person name="Reid J."/>
            <person name="Rouhana J."/>
            <person name="Saada N."/>
            <person name="Shang Y."/>
            <person name="Simmons D."/>
            <person name="Thornton R."/>
            <person name="Warren J."/>
            <person name="Weissenberger G."/>
            <person name="Zhang J."/>
            <person name="Zhang L."/>
            <person name="Zhou C."/>
            <person name="Zhu D."/>
            <person name="Muzny D."/>
            <person name="Worley K."/>
            <person name="Gibbs R."/>
        </authorList>
    </citation>
    <scope>NUCLEOTIDE SEQUENCE [LARGE SCALE GENOMIC DNA]</scope>
    <source>
        <strain evidence="7 8">ATCC 49957</strain>
    </source>
</reference>
<dbReference type="PROSITE" id="PS00211">
    <property type="entry name" value="ABC_TRANSPORTER_1"/>
    <property type="match status" value="1"/>
</dbReference>
<gene>
    <name evidence="7" type="primary">lolD2</name>
    <name evidence="7" type="ORF">HMPREF0731_4462</name>
</gene>
<dbReference type="Proteomes" id="UP000005324">
    <property type="component" value="Unassembled WGS sequence"/>
</dbReference>
<proteinExistence type="inferred from homology"/>
<accession>D5RTQ0</accession>
<keyword evidence="2" id="KW-1003">Cell membrane</keyword>
<keyword evidence="3" id="KW-0547">Nucleotide-binding</keyword>
<evidence type="ECO:0000313" key="7">
    <source>
        <dbReference type="EMBL" id="EFH09317.1"/>
    </source>
</evidence>
<evidence type="ECO:0000313" key="8">
    <source>
        <dbReference type="Proteomes" id="UP000005324"/>
    </source>
</evidence>
<dbReference type="PROSITE" id="PS50893">
    <property type="entry name" value="ABC_TRANSPORTER_2"/>
    <property type="match status" value="1"/>
</dbReference>
<dbReference type="InterPro" id="IPR017911">
    <property type="entry name" value="MacB-like_ATP-bd"/>
</dbReference>
<dbReference type="InterPro" id="IPR017871">
    <property type="entry name" value="ABC_transporter-like_CS"/>
</dbReference>
<dbReference type="GO" id="GO:0005886">
    <property type="term" value="C:plasma membrane"/>
    <property type="evidence" value="ECO:0007669"/>
    <property type="project" value="TreeGrafter"/>
</dbReference>
<keyword evidence="1" id="KW-0813">Transport</keyword>
<evidence type="ECO:0000256" key="1">
    <source>
        <dbReference type="ARBA" id="ARBA00022448"/>
    </source>
</evidence>
<dbReference type="RefSeq" id="WP_007006167.1">
    <property type="nucleotide sequence ID" value="NZ_GG770945.1"/>
</dbReference>
<dbReference type="PANTHER" id="PTHR24220:SF659">
    <property type="entry name" value="TRANSPORTER, PUTATIVE-RELATED"/>
    <property type="match status" value="1"/>
</dbReference>
<keyword evidence="7" id="KW-0378">Hydrolase</keyword>
<dbReference type="Pfam" id="PF00005">
    <property type="entry name" value="ABC_tran"/>
    <property type="match status" value="1"/>
</dbReference>
<dbReference type="EC" id="3.6.3.25" evidence="7"/>
<dbReference type="InterPro" id="IPR015854">
    <property type="entry name" value="ABC_transpr_LolD-like"/>
</dbReference>
<comment type="similarity">
    <text evidence="5">Belongs to the ABC transporter superfamily. Macrolide exporter (TC 3.A.1.122) family.</text>
</comment>
<feature type="domain" description="ABC transporter" evidence="6">
    <location>
        <begin position="8"/>
        <end position="228"/>
    </location>
</feature>
<evidence type="ECO:0000259" key="6">
    <source>
        <dbReference type="PROSITE" id="PS50893"/>
    </source>
</evidence>
<sequence length="229" mass="24122">MPRGASLIEARGLSLKVEAAGGQVNILRGVDLTLQRGEAVGLVGPSGSGKTSLLMLLAGLERPSGGSLRVAGQDLTKLDEDGLARFRREHLGIVFQAFHLVPTMTALENVAVPLEFAGRADAFERARAALGRVGLGHRLDHYPGQLSGGEQQRVALARAVVGEPSLLLADEPTGNLDQATGQAVMDLLFGLRDELGTTLLLITHDPVLAARCGRRLRMADGQLAELEAA</sequence>
<dbReference type="GO" id="GO:0016887">
    <property type="term" value="F:ATP hydrolysis activity"/>
    <property type="evidence" value="ECO:0007669"/>
    <property type="project" value="InterPro"/>
</dbReference>